<gene>
    <name evidence="4" type="ORF">CCMP2556_LOCUS45469</name>
</gene>
<evidence type="ECO:0000313" key="4">
    <source>
        <dbReference type="EMBL" id="CAK9095455.1"/>
    </source>
</evidence>
<accession>A0ABP0R755</accession>
<dbReference type="PROSITE" id="PS50222">
    <property type="entry name" value="EF_HAND_2"/>
    <property type="match status" value="1"/>
</dbReference>
<dbReference type="EMBL" id="CAXAMN010025473">
    <property type="protein sequence ID" value="CAK9095455.1"/>
    <property type="molecule type" value="Genomic_DNA"/>
</dbReference>
<dbReference type="SUPFAM" id="SSF47473">
    <property type="entry name" value="EF-hand"/>
    <property type="match status" value="1"/>
</dbReference>
<dbReference type="InterPro" id="IPR002048">
    <property type="entry name" value="EF_hand_dom"/>
</dbReference>
<feature type="domain" description="EF-hand" evidence="3">
    <location>
        <begin position="283"/>
        <end position="318"/>
    </location>
</feature>
<evidence type="ECO:0000256" key="2">
    <source>
        <dbReference type="SAM" id="MobiDB-lite"/>
    </source>
</evidence>
<evidence type="ECO:0000313" key="5">
    <source>
        <dbReference type="Proteomes" id="UP001642484"/>
    </source>
</evidence>
<name>A0ABP0R755_9DINO</name>
<dbReference type="Pfam" id="PF13833">
    <property type="entry name" value="EF-hand_8"/>
    <property type="match status" value="1"/>
</dbReference>
<feature type="compositionally biased region" description="Polar residues" evidence="2">
    <location>
        <begin position="140"/>
        <end position="151"/>
    </location>
</feature>
<dbReference type="PROSITE" id="PS00018">
    <property type="entry name" value="EF_HAND_1"/>
    <property type="match status" value="1"/>
</dbReference>
<evidence type="ECO:0000259" key="3">
    <source>
        <dbReference type="PROSITE" id="PS50222"/>
    </source>
</evidence>
<feature type="compositionally biased region" description="Polar residues" evidence="2">
    <location>
        <begin position="7"/>
        <end position="23"/>
    </location>
</feature>
<dbReference type="SMART" id="SM00054">
    <property type="entry name" value="EFh"/>
    <property type="match status" value="2"/>
</dbReference>
<organism evidence="4 5">
    <name type="scientific">Durusdinium trenchii</name>
    <dbReference type="NCBI Taxonomy" id="1381693"/>
    <lineage>
        <taxon>Eukaryota</taxon>
        <taxon>Sar</taxon>
        <taxon>Alveolata</taxon>
        <taxon>Dinophyceae</taxon>
        <taxon>Suessiales</taxon>
        <taxon>Symbiodiniaceae</taxon>
        <taxon>Durusdinium</taxon>
    </lineage>
</organism>
<feature type="region of interest" description="Disordered" evidence="2">
    <location>
        <begin position="127"/>
        <end position="162"/>
    </location>
</feature>
<keyword evidence="5" id="KW-1185">Reference proteome</keyword>
<sequence>MFENSGHWVSSVSSRPTTGEPVSSLADINQNLQKRLQGLKGRPLRHTTPKGRPTGRCTSTPVLVQKPSRPERCQTAACAVEARAETSTLPSLDGLGTWSESNPFVAPPCPHERLIQAQSVLLDSERRELRRSRSYKPRMTLTSEGSRSSWLNDLEEEETKEELLPEEPFVDDYLEQILPTNYDLCPHAPVHSKLLPLQGSRASSAHGSVASSRYHQGSELKAHLKGKRQRLLERFATTKRAFDDFLQTIRELKKLRCWRGNLWDVELPQSLFFDFLSQHFADMPPEEHETIFSFFDTDGSGSVSLTEFYAVVEAMAPVRCLADLRCRWIALGFSPCRAMETMAPRTSWASKRYTCQQFGQLMTKVGVWDWEEHVFLFTAIATTNLHSTISLAEMHAALASVSPVLLIEDWQHRLEQAFQTMDKAYDALEGDFKAPLDLNKFVVKAGEMWNMRSNEAKRFFHLCDFDGKEKMTRTKFCYIVELVRPSLRLEHIRKKLRCHYSKMLGRIRSVNRQVSLEHLTQRILNGFLQHKEQPTRRRSRVPDDYQRMFDELQLTDQDMTMLFNLLDPRHPEKPELSCFWHMLKNFSPSVVLEDLCLLSVRICAAISKEVKEAQKLPPWQARQLGLATRFTPQLQTWSEVVDGSKAFDVFAGLLPGQACRAAGARREATVIAPLAALSCCPSGSLLEEERFIRLSKTQLKQVLHELFFERTDVQVKASVVMELLEDCQVARHAPRGLSIAELLAALGSITAEGPPVDTTPEGREARAQLEARSQFEPFTAFAMDLRKAVRQKVKKTVIPKALVTGSILEPLSYVNSSSIVEVPERENLVEEAASLRQGGPQQMRETLAARNEKLERVKLVKDQSLREMLEKEVFMETQESPAQTSGNRLALVKRQAGEEEFEIGASEWSGECWATCMSFGRKNADNFMAHAPKDTYLLQRHDTKCPQSLCCCCSQPYSLGSMTFRPQRQRQAWRAQRAQGWAGMGWAERGCGPNRGSNAATHPVLPFDVLEARVPNWVDSTAREAFWVKRSLSGETRSFYHHMEETGRYGPLWSAWSVAVASQSRGEWPMCPKCDGRLGSNADITSSEKVLMQQRTMPVGQNQEHTPGPGLSCEDSRLCRSSARLG</sequence>
<comment type="caution">
    <text evidence="4">The sequence shown here is derived from an EMBL/GenBank/DDBJ whole genome shotgun (WGS) entry which is preliminary data.</text>
</comment>
<dbReference type="InterPro" id="IPR018247">
    <property type="entry name" value="EF_Hand_1_Ca_BS"/>
</dbReference>
<dbReference type="InterPro" id="IPR011992">
    <property type="entry name" value="EF-hand-dom_pair"/>
</dbReference>
<proteinExistence type="predicted"/>
<keyword evidence="1" id="KW-0106">Calcium</keyword>
<reference evidence="4 5" key="1">
    <citation type="submission" date="2024-02" db="EMBL/GenBank/DDBJ databases">
        <authorList>
            <person name="Chen Y."/>
            <person name="Shah S."/>
            <person name="Dougan E. K."/>
            <person name="Thang M."/>
            <person name="Chan C."/>
        </authorList>
    </citation>
    <scope>NUCLEOTIDE SEQUENCE [LARGE SCALE GENOMIC DNA]</scope>
</reference>
<evidence type="ECO:0000256" key="1">
    <source>
        <dbReference type="ARBA" id="ARBA00022837"/>
    </source>
</evidence>
<feature type="region of interest" description="Disordered" evidence="2">
    <location>
        <begin position="1"/>
        <end position="23"/>
    </location>
</feature>
<protein>
    <recommendedName>
        <fullName evidence="3">EF-hand domain-containing protein</fullName>
    </recommendedName>
</protein>
<dbReference type="Gene3D" id="1.10.238.10">
    <property type="entry name" value="EF-hand"/>
    <property type="match status" value="1"/>
</dbReference>
<dbReference type="Proteomes" id="UP001642484">
    <property type="component" value="Unassembled WGS sequence"/>
</dbReference>
<feature type="compositionally biased region" description="Acidic residues" evidence="2">
    <location>
        <begin position="153"/>
        <end position="162"/>
    </location>
</feature>